<dbReference type="Proteomes" id="UP000053555">
    <property type="component" value="Unassembled WGS sequence"/>
</dbReference>
<dbReference type="InterPro" id="IPR000719">
    <property type="entry name" value="Prot_kinase_dom"/>
</dbReference>
<evidence type="ECO:0000256" key="11">
    <source>
        <dbReference type="ARBA" id="ARBA00023170"/>
    </source>
</evidence>
<evidence type="ECO:0000256" key="5">
    <source>
        <dbReference type="ARBA" id="ARBA00022692"/>
    </source>
</evidence>
<evidence type="ECO:0000256" key="2">
    <source>
        <dbReference type="ARBA" id="ARBA00008536"/>
    </source>
</evidence>
<dbReference type="GO" id="GO:0004714">
    <property type="term" value="F:transmembrane receptor protein tyrosine kinase activity"/>
    <property type="evidence" value="ECO:0007669"/>
    <property type="project" value="UniProtKB-EC"/>
</dbReference>
<evidence type="ECO:0000256" key="1">
    <source>
        <dbReference type="ARBA" id="ARBA00004251"/>
    </source>
</evidence>
<keyword evidence="14" id="KW-0808">Transferase</keyword>
<evidence type="ECO:0000256" key="7">
    <source>
        <dbReference type="ARBA" id="ARBA00022741"/>
    </source>
</evidence>
<keyword evidence="6" id="KW-0732">Signal</keyword>
<reference evidence="14" key="1">
    <citation type="submission" date="2014-07" db="EMBL/GenBank/DDBJ databases">
        <title>Identification of a novel salt tolerance gene in wild soybean by whole-genome sequencing.</title>
        <authorList>
            <person name="Lam H.-M."/>
            <person name="Qi X."/>
            <person name="Li M.-W."/>
            <person name="Liu X."/>
            <person name="Xie M."/>
            <person name="Ni M."/>
            <person name="Xu X."/>
        </authorList>
    </citation>
    <scope>NUCLEOTIDE SEQUENCE [LARGE SCALE GENOMIC DNA]</scope>
    <source>
        <tissue evidence="14">Root</tissue>
    </source>
</reference>
<keyword evidence="11 14" id="KW-0675">Receptor</keyword>
<dbReference type="FunFam" id="1.10.510.10:FF:000240">
    <property type="entry name" value="Lectin-domain containing receptor kinase A4.3"/>
    <property type="match status" value="1"/>
</dbReference>
<keyword evidence="14" id="KW-0430">Lectin</keyword>
<keyword evidence="4" id="KW-1003">Cell membrane</keyword>
<evidence type="ECO:0000256" key="10">
    <source>
        <dbReference type="ARBA" id="ARBA00023136"/>
    </source>
</evidence>
<evidence type="ECO:0000256" key="3">
    <source>
        <dbReference type="ARBA" id="ARBA00010217"/>
    </source>
</evidence>
<keyword evidence="10" id="KW-0472">Membrane</keyword>
<comment type="similarity">
    <text evidence="2">In the N-terminal section; belongs to the leguminous lectin family.</text>
</comment>
<gene>
    <name evidence="14" type="ORF">glysoja_047290</name>
</gene>
<evidence type="ECO:0000256" key="6">
    <source>
        <dbReference type="ARBA" id="ARBA00022729"/>
    </source>
</evidence>
<dbReference type="EMBL" id="KN642421">
    <property type="protein sequence ID" value="KHN45302.1"/>
    <property type="molecule type" value="Genomic_DNA"/>
</dbReference>
<keyword evidence="8" id="KW-0067">ATP-binding</keyword>
<dbReference type="GO" id="GO:0005524">
    <property type="term" value="F:ATP binding"/>
    <property type="evidence" value="ECO:0007669"/>
    <property type="project" value="UniProtKB-KW"/>
</dbReference>
<dbReference type="InterPro" id="IPR008271">
    <property type="entry name" value="Ser/Thr_kinase_AS"/>
</dbReference>
<keyword evidence="14" id="KW-0418">Kinase</keyword>
<dbReference type="Gene3D" id="1.10.510.10">
    <property type="entry name" value="Transferase(Phosphotransferase) domain 1"/>
    <property type="match status" value="1"/>
</dbReference>
<evidence type="ECO:0000256" key="8">
    <source>
        <dbReference type="ARBA" id="ARBA00022840"/>
    </source>
</evidence>
<protein>
    <submittedName>
        <fullName evidence="14">L-type lectin-domain containing receptor kinase IX.1</fullName>
        <ecNumber evidence="14">2.7.10.1</ecNumber>
    </submittedName>
</protein>
<dbReference type="Pfam" id="PF00069">
    <property type="entry name" value="Pkinase"/>
    <property type="match status" value="1"/>
</dbReference>
<dbReference type="AlphaFoldDB" id="A0A0B2SM33"/>
<dbReference type="PANTHER" id="PTHR27007">
    <property type="match status" value="1"/>
</dbReference>
<organism evidence="14">
    <name type="scientific">Glycine soja</name>
    <name type="common">Wild soybean</name>
    <dbReference type="NCBI Taxonomy" id="3848"/>
    <lineage>
        <taxon>Eukaryota</taxon>
        <taxon>Viridiplantae</taxon>
        <taxon>Streptophyta</taxon>
        <taxon>Embryophyta</taxon>
        <taxon>Tracheophyta</taxon>
        <taxon>Spermatophyta</taxon>
        <taxon>Magnoliopsida</taxon>
        <taxon>eudicotyledons</taxon>
        <taxon>Gunneridae</taxon>
        <taxon>Pentapetalae</taxon>
        <taxon>rosids</taxon>
        <taxon>fabids</taxon>
        <taxon>Fabales</taxon>
        <taxon>Fabaceae</taxon>
        <taxon>Papilionoideae</taxon>
        <taxon>50 kb inversion clade</taxon>
        <taxon>NPAAA clade</taxon>
        <taxon>indigoferoid/millettioid clade</taxon>
        <taxon>Phaseoleae</taxon>
        <taxon>Glycine</taxon>
        <taxon>Glycine subgen. Soja</taxon>
    </lineage>
</organism>
<evidence type="ECO:0000256" key="9">
    <source>
        <dbReference type="ARBA" id="ARBA00022989"/>
    </source>
</evidence>
<dbReference type="InterPro" id="IPR050528">
    <property type="entry name" value="L-type_Lectin-RKs"/>
</dbReference>
<dbReference type="EC" id="2.7.10.1" evidence="14"/>
<dbReference type="GO" id="GO:0002229">
    <property type="term" value="P:defense response to oomycetes"/>
    <property type="evidence" value="ECO:0007669"/>
    <property type="project" value="UniProtKB-ARBA"/>
</dbReference>
<dbReference type="SUPFAM" id="SSF56112">
    <property type="entry name" value="Protein kinase-like (PK-like)"/>
    <property type="match status" value="1"/>
</dbReference>
<dbReference type="PROSITE" id="PS50011">
    <property type="entry name" value="PROTEIN_KINASE_DOM"/>
    <property type="match status" value="1"/>
</dbReference>
<feature type="domain" description="Protein kinase" evidence="13">
    <location>
        <begin position="1"/>
        <end position="223"/>
    </location>
</feature>
<comment type="subcellular location">
    <subcellularLocation>
        <location evidence="1">Cell membrane</location>
        <topology evidence="1">Single-pass type I membrane protein</topology>
    </subcellularLocation>
</comment>
<dbReference type="GO" id="GO:0005886">
    <property type="term" value="C:plasma membrane"/>
    <property type="evidence" value="ECO:0007669"/>
    <property type="project" value="UniProtKB-SubCell"/>
</dbReference>
<name>A0A0B2SM33_GLYSO</name>
<keyword evidence="5" id="KW-0812">Transmembrane</keyword>
<evidence type="ECO:0000256" key="4">
    <source>
        <dbReference type="ARBA" id="ARBA00022475"/>
    </source>
</evidence>
<evidence type="ECO:0000259" key="13">
    <source>
        <dbReference type="PROSITE" id="PS50011"/>
    </source>
</evidence>
<sequence>MFSYKELVVATNNFSMENKLGDRGFGAIYKGLIVDSDLEIPVKEISRSSRQNFSSNSLSLNERYKITLGLASLLLYCHEECENCVVHRDIKSSNMMLDSNSNAKLGDFGMTKLIDHDVGSQSIGLVGKLSYMSPEYVATCRASKEHDVYSFGVVALEFATGKKALHAMRDKNGEEKRMVEWVWSHYDKGELLEVVDERLEKDYDEKQAQCLVIVGMSCTHLGRNLRFSMRQVVQGLCFEASLP</sequence>
<comment type="similarity">
    <text evidence="3">In the C-terminal section; belongs to the protein kinase superfamily. Ser/Thr protein kinase family.</text>
</comment>
<dbReference type="PROSITE" id="PS00108">
    <property type="entry name" value="PROTEIN_KINASE_ST"/>
    <property type="match status" value="1"/>
</dbReference>
<keyword evidence="7" id="KW-0547">Nucleotide-binding</keyword>
<accession>A0A0B2SM33</accession>
<evidence type="ECO:0000313" key="14">
    <source>
        <dbReference type="EMBL" id="KHN45302.1"/>
    </source>
</evidence>
<proteinExistence type="inferred from homology"/>
<dbReference type="GO" id="GO:0030246">
    <property type="term" value="F:carbohydrate binding"/>
    <property type="evidence" value="ECO:0007669"/>
    <property type="project" value="UniProtKB-KW"/>
</dbReference>
<keyword evidence="12" id="KW-0325">Glycoprotein</keyword>
<keyword evidence="9" id="KW-1133">Transmembrane helix</keyword>
<dbReference type="SMART" id="SM00220">
    <property type="entry name" value="S_TKc"/>
    <property type="match status" value="1"/>
</dbReference>
<evidence type="ECO:0000256" key="12">
    <source>
        <dbReference type="ARBA" id="ARBA00023180"/>
    </source>
</evidence>
<dbReference type="InterPro" id="IPR011009">
    <property type="entry name" value="Kinase-like_dom_sf"/>
</dbReference>